<name>A0ABR8RA37_9BACI</name>
<feature type="domain" description="ABC transmembrane type-1" evidence="7">
    <location>
        <begin position="97"/>
        <end position="301"/>
    </location>
</feature>
<comment type="caution">
    <text evidence="8">The sequence shown here is derived from an EMBL/GenBank/DDBJ whole genome shotgun (WGS) entry which is preliminary data.</text>
</comment>
<feature type="transmembrane region" description="Helical" evidence="6">
    <location>
        <begin position="80"/>
        <end position="108"/>
    </location>
</feature>
<evidence type="ECO:0000256" key="2">
    <source>
        <dbReference type="ARBA" id="ARBA00022448"/>
    </source>
</evidence>
<dbReference type="PANTHER" id="PTHR43839:SF3">
    <property type="entry name" value="OLIGOPEPTIDE ABC TRANSPORTER, PERMEASE PROTEIN"/>
    <property type="match status" value="1"/>
</dbReference>
<dbReference type="SUPFAM" id="SSF161098">
    <property type="entry name" value="MetI-like"/>
    <property type="match status" value="1"/>
</dbReference>
<evidence type="ECO:0000256" key="5">
    <source>
        <dbReference type="ARBA" id="ARBA00023136"/>
    </source>
</evidence>
<evidence type="ECO:0000313" key="8">
    <source>
        <dbReference type="EMBL" id="MBD7944407.1"/>
    </source>
</evidence>
<feature type="transmembrane region" description="Helical" evidence="6">
    <location>
        <begin position="274"/>
        <end position="294"/>
    </location>
</feature>
<dbReference type="Gene3D" id="1.10.3720.10">
    <property type="entry name" value="MetI-like"/>
    <property type="match status" value="1"/>
</dbReference>
<evidence type="ECO:0000256" key="4">
    <source>
        <dbReference type="ARBA" id="ARBA00022989"/>
    </source>
</evidence>
<keyword evidence="4 6" id="KW-1133">Transmembrane helix</keyword>
<reference evidence="8 9" key="1">
    <citation type="submission" date="2020-08" db="EMBL/GenBank/DDBJ databases">
        <title>A Genomic Blueprint of the Chicken Gut Microbiome.</title>
        <authorList>
            <person name="Gilroy R."/>
            <person name="Ravi A."/>
            <person name="Getino M."/>
            <person name="Pursley I."/>
            <person name="Horton D.L."/>
            <person name="Alikhan N.-F."/>
            <person name="Baker D."/>
            <person name="Gharbi K."/>
            <person name="Hall N."/>
            <person name="Watson M."/>
            <person name="Adriaenssens E.M."/>
            <person name="Foster-Nyarko E."/>
            <person name="Jarju S."/>
            <person name="Secka A."/>
            <person name="Antonio M."/>
            <person name="Oren A."/>
            <person name="Chaudhuri R."/>
            <person name="La Ragione R.M."/>
            <person name="Hildebrand F."/>
            <person name="Pallen M.J."/>
        </authorList>
    </citation>
    <scope>NUCLEOTIDE SEQUENCE [LARGE SCALE GENOMIC DNA]</scope>
    <source>
        <strain evidence="8 9">Sa2BUA9</strain>
    </source>
</reference>
<protein>
    <submittedName>
        <fullName evidence="8">ABC transporter permease</fullName>
    </submittedName>
</protein>
<proteinExistence type="predicted"/>
<organism evidence="8 9">
    <name type="scientific">Psychrobacillus faecigallinarum</name>
    <dbReference type="NCBI Taxonomy" id="2762235"/>
    <lineage>
        <taxon>Bacteria</taxon>
        <taxon>Bacillati</taxon>
        <taxon>Bacillota</taxon>
        <taxon>Bacilli</taxon>
        <taxon>Bacillales</taxon>
        <taxon>Bacillaceae</taxon>
        <taxon>Psychrobacillus</taxon>
    </lineage>
</organism>
<comment type="subcellular location">
    <subcellularLocation>
        <location evidence="1">Membrane</location>
        <topology evidence="1">Multi-pass membrane protein</topology>
    </subcellularLocation>
</comment>
<feature type="transmembrane region" description="Helical" evidence="6">
    <location>
        <begin position="9"/>
        <end position="31"/>
    </location>
</feature>
<feature type="transmembrane region" description="Helical" evidence="6">
    <location>
        <begin position="120"/>
        <end position="138"/>
    </location>
</feature>
<dbReference type="Pfam" id="PF00528">
    <property type="entry name" value="BPD_transp_1"/>
    <property type="match status" value="1"/>
</dbReference>
<dbReference type="PANTHER" id="PTHR43839">
    <property type="entry name" value="OPPC IN A BINDING PROTEIN-DEPENDENT TRANSPORT SYSTEM"/>
    <property type="match status" value="1"/>
</dbReference>
<keyword evidence="5 6" id="KW-0472">Membrane</keyword>
<accession>A0ABR8RA37</accession>
<evidence type="ECO:0000256" key="1">
    <source>
        <dbReference type="ARBA" id="ARBA00004141"/>
    </source>
</evidence>
<feature type="transmembrane region" description="Helical" evidence="6">
    <location>
        <begin position="211"/>
        <end position="236"/>
    </location>
</feature>
<evidence type="ECO:0000259" key="7">
    <source>
        <dbReference type="Pfam" id="PF00528"/>
    </source>
</evidence>
<keyword evidence="9" id="KW-1185">Reference proteome</keyword>
<evidence type="ECO:0000256" key="3">
    <source>
        <dbReference type="ARBA" id="ARBA00022692"/>
    </source>
</evidence>
<dbReference type="CDD" id="cd06261">
    <property type="entry name" value="TM_PBP2"/>
    <property type="match status" value="1"/>
</dbReference>
<dbReference type="Proteomes" id="UP000640786">
    <property type="component" value="Unassembled WGS sequence"/>
</dbReference>
<dbReference type="InterPro" id="IPR000515">
    <property type="entry name" value="MetI-like"/>
</dbReference>
<dbReference type="InterPro" id="IPR035906">
    <property type="entry name" value="MetI-like_sf"/>
</dbReference>
<evidence type="ECO:0000313" key="9">
    <source>
        <dbReference type="Proteomes" id="UP000640786"/>
    </source>
</evidence>
<feature type="transmembrane region" description="Helical" evidence="6">
    <location>
        <begin position="153"/>
        <end position="172"/>
    </location>
</feature>
<dbReference type="EMBL" id="JACSQO010000004">
    <property type="protein sequence ID" value="MBD7944407.1"/>
    <property type="molecule type" value="Genomic_DNA"/>
</dbReference>
<keyword evidence="3 6" id="KW-0812">Transmembrane</keyword>
<evidence type="ECO:0000256" key="6">
    <source>
        <dbReference type="SAM" id="Phobius"/>
    </source>
</evidence>
<gene>
    <name evidence="8" type="ORF">H9650_09800</name>
</gene>
<keyword evidence="2" id="KW-0813">Transport</keyword>
<sequence length="344" mass="39217">MKSVWRQPYFVFGFTILAFFLIGSFIFEWIFGPDPKQTYFLMENGRVIEAAPLSPSWMHPLGTDQYGYDMFAKIMLGAKYTIISAMGVAAVRMLIAVPLGFAIGTYWQKRRAIINSAIDPLHYIPMTIFSYLMLYPVLWEPMEGFSTTVWERIIIQVVLMAIITVPIVASLIGNEANLLYQEEYILASKTLGAGRPRIITRHLFPMMREKLFVLYGQQVVETLVVFTHLGLLQLYIGGTAVSYDPMFGDPPKSIAYEWAGLFGSSFRYLQGVPWLPLGPAICFALLILAISAMIEGYTRAVNGQVKIPKRKKVAFLSEDMIEWNQQQLQEKMQLLYKDKEKQKV</sequence>